<comment type="caution">
    <text evidence="9">The sequence shown here is derived from an EMBL/GenBank/DDBJ whole genome shotgun (WGS) entry which is preliminary data.</text>
</comment>
<keyword evidence="5" id="KW-0136">Cellulose degradation</keyword>
<evidence type="ECO:0000256" key="4">
    <source>
        <dbReference type="ARBA" id="ARBA00022801"/>
    </source>
</evidence>
<gene>
    <name evidence="9" type="primary">bcsZ</name>
    <name evidence="9" type="ORF">G4911_02305</name>
</gene>
<evidence type="ECO:0000256" key="8">
    <source>
        <dbReference type="SAM" id="SignalP"/>
    </source>
</evidence>
<evidence type="ECO:0000256" key="7">
    <source>
        <dbReference type="ARBA" id="ARBA00023326"/>
    </source>
</evidence>
<keyword evidence="8" id="KW-0732">Signal</keyword>
<dbReference type="RefSeq" id="WP_163147278.1">
    <property type="nucleotide sequence ID" value="NZ_JAAIKZ010000004.1"/>
</dbReference>
<dbReference type="InterPro" id="IPR002037">
    <property type="entry name" value="Glyco_hydro_8"/>
</dbReference>
<name>A0AAW9Y6A9_9GAMM</name>
<evidence type="ECO:0000256" key="2">
    <source>
        <dbReference type="ARBA" id="ARBA00009209"/>
    </source>
</evidence>
<keyword evidence="4 9" id="KW-0378">Hydrolase</keyword>
<dbReference type="InterPro" id="IPR012341">
    <property type="entry name" value="6hp_glycosidase-like_sf"/>
</dbReference>
<keyword evidence="6 9" id="KW-0326">Glycosidase</keyword>
<dbReference type="AlphaFoldDB" id="A0AAW9Y6A9"/>
<dbReference type="Proteomes" id="UP000480681">
    <property type="component" value="Unassembled WGS sequence"/>
</dbReference>
<feature type="signal peptide" evidence="8">
    <location>
        <begin position="1"/>
        <end position="23"/>
    </location>
</feature>
<dbReference type="GO" id="GO:0008810">
    <property type="term" value="F:cellulase activity"/>
    <property type="evidence" value="ECO:0007669"/>
    <property type="project" value="UniProtKB-EC"/>
</dbReference>
<evidence type="ECO:0000256" key="3">
    <source>
        <dbReference type="ARBA" id="ARBA00012601"/>
    </source>
</evidence>
<evidence type="ECO:0000256" key="1">
    <source>
        <dbReference type="ARBA" id="ARBA00000966"/>
    </source>
</evidence>
<organism evidence="9 10">
    <name type="scientific">Aeromonas rivipollensis</name>
    <dbReference type="NCBI Taxonomy" id="948519"/>
    <lineage>
        <taxon>Bacteria</taxon>
        <taxon>Pseudomonadati</taxon>
        <taxon>Pseudomonadota</taxon>
        <taxon>Gammaproteobacteria</taxon>
        <taxon>Aeromonadales</taxon>
        <taxon>Aeromonadaceae</taxon>
        <taxon>Aeromonas</taxon>
    </lineage>
</organism>
<dbReference type="InterPro" id="IPR008928">
    <property type="entry name" value="6-hairpin_glycosidase_sf"/>
</dbReference>
<feature type="chain" id="PRO_5043847076" description="cellulase" evidence="8">
    <location>
        <begin position="24"/>
        <end position="369"/>
    </location>
</feature>
<evidence type="ECO:0000256" key="5">
    <source>
        <dbReference type="ARBA" id="ARBA00023001"/>
    </source>
</evidence>
<proteinExistence type="inferred from homology"/>
<dbReference type="Gene3D" id="1.50.10.10">
    <property type="match status" value="1"/>
</dbReference>
<keyword evidence="7" id="KW-0624">Polysaccharide degradation</keyword>
<dbReference type="Pfam" id="PF01270">
    <property type="entry name" value="Glyco_hydro_8"/>
    <property type="match status" value="1"/>
</dbReference>
<comment type="similarity">
    <text evidence="2">Belongs to the glycosyl hydrolase 8 (cellulase D) family.</text>
</comment>
<dbReference type="PRINTS" id="PR00735">
    <property type="entry name" value="GLHYDRLASE8"/>
</dbReference>
<dbReference type="SUPFAM" id="SSF48208">
    <property type="entry name" value="Six-hairpin glycosidases"/>
    <property type="match status" value="1"/>
</dbReference>
<dbReference type="EMBL" id="JAAIKZ010000004">
    <property type="protein sequence ID" value="NEX73608.1"/>
    <property type="molecule type" value="Genomic_DNA"/>
</dbReference>
<evidence type="ECO:0000256" key="6">
    <source>
        <dbReference type="ARBA" id="ARBA00023295"/>
    </source>
</evidence>
<evidence type="ECO:0000313" key="9">
    <source>
        <dbReference type="EMBL" id="NEX73608.1"/>
    </source>
</evidence>
<keyword evidence="7" id="KW-0119">Carbohydrate metabolism</keyword>
<dbReference type="EC" id="3.2.1.4" evidence="3"/>
<reference evidence="9 10" key="1">
    <citation type="submission" date="2020-02" db="EMBL/GenBank/DDBJ databases">
        <title>Genome sequencing of Aeromonas rivipollensis.</title>
        <authorList>
            <person name="Fono-Tamo Ubani E.K."/>
            <person name="Lekota K.E."/>
        </authorList>
    </citation>
    <scope>NUCLEOTIDE SEQUENCE [LARGE SCALE GENOMIC DNA]</scope>
    <source>
        <strain evidence="9 10">G87</strain>
    </source>
</reference>
<dbReference type="NCBIfam" id="NF008305">
    <property type="entry name" value="PRK11097.1"/>
    <property type="match status" value="1"/>
</dbReference>
<sequence>MRKMIRQIAVMLLWCASTLPARAACDWPEWQQFKRDYITAEGRVVDPSDARRITTSEGQSYGLFFSLVNDDRETFEQVLNWTERELAKGDLTGFLPAWLWGQQGDQWGVLDANSAADSDLWIAYSLLEAGRLWQNHSYESIGTMLLRRIAREEVASLPGLGPVLLPGPKGFATAQRWTLNPAYVPPQLLARVAGLQGPWQEMHKQWPAILMASAPKGFALDWVDWQQPTGWVSNEKHGARGSYDAIRVYLWLGMLSADDPAKQQLVTHFSPMQAYINRTGQVPERIDTATGKVDGSGAGGFAAALLPLMQGEPALDGLRAQVRQRGWDAHAYYGSVLTLFGAGWDQQRYRFAANGNLIPRWSEQCHQPE</sequence>
<evidence type="ECO:0000313" key="10">
    <source>
        <dbReference type="Proteomes" id="UP000480681"/>
    </source>
</evidence>
<comment type="catalytic activity">
    <reaction evidence="1">
        <text>Endohydrolysis of (1-&gt;4)-beta-D-glucosidic linkages in cellulose, lichenin and cereal beta-D-glucans.</text>
        <dbReference type="EC" id="3.2.1.4"/>
    </reaction>
</comment>
<accession>A0AAW9Y6A9</accession>
<dbReference type="GO" id="GO:0030245">
    <property type="term" value="P:cellulose catabolic process"/>
    <property type="evidence" value="ECO:0007669"/>
    <property type="project" value="UniProtKB-KW"/>
</dbReference>
<protein>
    <recommendedName>
        <fullName evidence="3">cellulase</fullName>
        <ecNumber evidence="3">3.2.1.4</ecNumber>
    </recommendedName>
</protein>